<comment type="caution">
    <text evidence="1">The sequence shown here is derived from an EMBL/GenBank/DDBJ whole genome shotgun (WGS) entry which is preliminary data.</text>
</comment>
<evidence type="ECO:0000313" key="2">
    <source>
        <dbReference type="Proteomes" id="UP001183586"/>
    </source>
</evidence>
<dbReference type="EMBL" id="JAVREU010000003">
    <property type="protein sequence ID" value="MDT0387876.1"/>
    <property type="molecule type" value="Genomic_DNA"/>
</dbReference>
<sequence>MNRIRLVLHRIFRRAAITDPMPVYTRRIPDGLLLDFEAYFAYVVTTIADDPDLLDQFMEIVEDRGQSREHDGWEPEQLLLEKLATAVGYEVPIRGRALVQLADRLGAAVLAPVPHIPAQRREGGAAA</sequence>
<reference evidence="2" key="1">
    <citation type="submission" date="2023-07" db="EMBL/GenBank/DDBJ databases">
        <title>30 novel species of actinomycetes from the DSMZ collection.</title>
        <authorList>
            <person name="Nouioui I."/>
        </authorList>
    </citation>
    <scope>NUCLEOTIDE SEQUENCE [LARGE SCALE GENOMIC DNA]</scope>
    <source>
        <strain evidence="2">DSM 41921</strain>
    </source>
</reference>
<keyword evidence="2" id="KW-1185">Reference proteome</keyword>
<organism evidence="1 2">
    <name type="scientific">Streptomyces dubilierae</name>
    <dbReference type="NCBI Taxonomy" id="3075533"/>
    <lineage>
        <taxon>Bacteria</taxon>
        <taxon>Bacillati</taxon>
        <taxon>Actinomycetota</taxon>
        <taxon>Actinomycetes</taxon>
        <taxon>Kitasatosporales</taxon>
        <taxon>Streptomycetaceae</taxon>
        <taxon>Streptomyces</taxon>
    </lineage>
</organism>
<name>A0ABU2P6U6_9ACTN</name>
<gene>
    <name evidence="1" type="ORF">RM641_10600</name>
</gene>
<proteinExistence type="predicted"/>
<protein>
    <submittedName>
        <fullName evidence="1">Uncharacterized protein</fullName>
    </submittedName>
</protein>
<accession>A0ABU2P6U6</accession>
<dbReference type="Proteomes" id="UP001183586">
    <property type="component" value="Unassembled WGS sequence"/>
</dbReference>
<dbReference type="RefSeq" id="WP_311680844.1">
    <property type="nucleotide sequence ID" value="NZ_JAVREU010000003.1"/>
</dbReference>
<evidence type="ECO:0000313" key="1">
    <source>
        <dbReference type="EMBL" id="MDT0387876.1"/>
    </source>
</evidence>